<dbReference type="EMBL" id="UZAH01028865">
    <property type="protein sequence ID" value="VDP02846.1"/>
    <property type="molecule type" value="Genomic_DNA"/>
</dbReference>
<evidence type="ECO:0000313" key="2">
    <source>
        <dbReference type="EMBL" id="VDP02846.1"/>
    </source>
</evidence>
<proteinExistence type="predicted"/>
<dbReference type="PROSITE" id="PS50878">
    <property type="entry name" value="RT_POL"/>
    <property type="match status" value="1"/>
</dbReference>
<dbReference type="InterPro" id="IPR043502">
    <property type="entry name" value="DNA/RNA_pol_sf"/>
</dbReference>
<accession>A0A3P8E6S1</accession>
<reference evidence="2 3" key="1">
    <citation type="submission" date="2018-11" db="EMBL/GenBank/DDBJ databases">
        <authorList>
            <consortium name="Pathogen Informatics"/>
        </authorList>
    </citation>
    <scope>NUCLEOTIDE SEQUENCE [LARGE SCALE GENOMIC DNA]</scope>
</reference>
<dbReference type="Pfam" id="PF00078">
    <property type="entry name" value="RVT_1"/>
    <property type="match status" value="1"/>
</dbReference>
<evidence type="ECO:0000313" key="3">
    <source>
        <dbReference type="Proteomes" id="UP000050761"/>
    </source>
</evidence>
<dbReference type="SUPFAM" id="SSF56672">
    <property type="entry name" value="DNA/RNA polymerases"/>
    <property type="match status" value="1"/>
</dbReference>
<dbReference type="InterPro" id="IPR043128">
    <property type="entry name" value="Rev_trsase/Diguanyl_cyclase"/>
</dbReference>
<accession>A0A183G2E4</accession>
<dbReference type="Proteomes" id="UP000050761">
    <property type="component" value="Unassembled WGS sequence"/>
</dbReference>
<protein>
    <submittedName>
        <fullName evidence="4">Reverse transcriptase domain-containing protein</fullName>
    </submittedName>
</protein>
<organism evidence="3 4">
    <name type="scientific">Heligmosomoides polygyrus</name>
    <name type="common">Parasitic roundworm</name>
    <dbReference type="NCBI Taxonomy" id="6339"/>
    <lineage>
        <taxon>Eukaryota</taxon>
        <taxon>Metazoa</taxon>
        <taxon>Ecdysozoa</taxon>
        <taxon>Nematoda</taxon>
        <taxon>Chromadorea</taxon>
        <taxon>Rhabditida</taxon>
        <taxon>Rhabditina</taxon>
        <taxon>Rhabditomorpha</taxon>
        <taxon>Strongyloidea</taxon>
        <taxon>Heligmosomidae</taxon>
        <taxon>Heligmosomoides</taxon>
    </lineage>
</organism>
<dbReference type="WBParaSite" id="HPBE_0001546001-mRNA-1">
    <property type="protein sequence ID" value="HPBE_0001546001-mRNA-1"/>
    <property type="gene ID" value="HPBE_0001546001"/>
</dbReference>
<dbReference type="InterPro" id="IPR000477">
    <property type="entry name" value="RT_dom"/>
</dbReference>
<dbReference type="Gene3D" id="3.30.70.270">
    <property type="match status" value="1"/>
</dbReference>
<keyword evidence="3" id="KW-1185">Reference proteome</keyword>
<dbReference type="AlphaFoldDB" id="A0A183G2E4"/>
<feature type="domain" description="Reverse transcriptase" evidence="1">
    <location>
        <begin position="1"/>
        <end position="153"/>
    </location>
</feature>
<dbReference type="PANTHER" id="PTHR47027:SF28">
    <property type="entry name" value="ENDONUCLEASE-REVERSE TRANSCRIPTASE"/>
    <property type="match status" value="1"/>
</dbReference>
<evidence type="ECO:0000259" key="1">
    <source>
        <dbReference type="PROSITE" id="PS50878"/>
    </source>
</evidence>
<reference evidence="4" key="2">
    <citation type="submission" date="2019-09" db="UniProtKB">
        <authorList>
            <consortium name="WormBaseParasite"/>
        </authorList>
    </citation>
    <scope>IDENTIFICATION</scope>
</reference>
<sequence>MSSGDVVQISKHFALLDLEKTFDRVPRDVIWYALRRYSVPEEFIEFQPLSDPPGSALSPMLFMVVMDAITRGLQRAAPWMPLYTGDVMLACEDKAELEQQAQAWCDRLAVFGLKLNVKKTEYLTTDVNEHESIKINGTELLRVTSFKYLGSTVTSDGSIKLEVKARSNRPPSSEYGAECWPVTKEIESRLSVMETKMLRWTAGVTRLDRVCNETIRQRFGVAPVADKLGEARLRWYRHVLLPNDDIVFKIGLNLEVPGKRPRGRPKQVG</sequence>
<dbReference type="OrthoDB" id="425681at2759"/>
<gene>
    <name evidence="2" type="ORF">HPBE_LOCUS15459</name>
</gene>
<evidence type="ECO:0000313" key="4">
    <source>
        <dbReference type="WBParaSite" id="HPBE_0001546001-mRNA-1"/>
    </source>
</evidence>
<dbReference type="PANTHER" id="PTHR47027">
    <property type="entry name" value="REVERSE TRANSCRIPTASE DOMAIN-CONTAINING PROTEIN"/>
    <property type="match status" value="1"/>
</dbReference>
<name>A0A183G2E4_HELPZ</name>